<evidence type="ECO:0000313" key="2">
    <source>
        <dbReference type="Proteomes" id="UP000299102"/>
    </source>
</evidence>
<accession>A0A4C1XF28</accession>
<reference evidence="1 2" key="1">
    <citation type="journal article" date="2019" name="Commun. Biol.">
        <title>The bagworm genome reveals a unique fibroin gene that provides high tensile strength.</title>
        <authorList>
            <person name="Kono N."/>
            <person name="Nakamura H."/>
            <person name="Ohtoshi R."/>
            <person name="Tomita M."/>
            <person name="Numata K."/>
            <person name="Arakawa K."/>
        </authorList>
    </citation>
    <scope>NUCLEOTIDE SEQUENCE [LARGE SCALE GENOMIC DNA]</scope>
</reference>
<evidence type="ECO:0000313" key="1">
    <source>
        <dbReference type="EMBL" id="GBP60795.1"/>
    </source>
</evidence>
<proteinExistence type="predicted"/>
<dbReference type="Proteomes" id="UP000299102">
    <property type="component" value="Unassembled WGS sequence"/>
</dbReference>
<organism evidence="1 2">
    <name type="scientific">Eumeta variegata</name>
    <name type="common">Bagworm moth</name>
    <name type="synonym">Eumeta japonica</name>
    <dbReference type="NCBI Taxonomy" id="151549"/>
    <lineage>
        <taxon>Eukaryota</taxon>
        <taxon>Metazoa</taxon>
        <taxon>Ecdysozoa</taxon>
        <taxon>Arthropoda</taxon>
        <taxon>Hexapoda</taxon>
        <taxon>Insecta</taxon>
        <taxon>Pterygota</taxon>
        <taxon>Neoptera</taxon>
        <taxon>Endopterygota</taxon>
        <taxon>Lepidoptera</taxon>
        <taxon>Glossata</taxon>
        <taxon>Ditrysia</taxon>
        <taxon>Tineoidea</taxon>
        <taxon>Psychidae</taxon>
        <taxon>Oiketicinae</taxon>
        <taxon>Eumeta</taxon>
    </lineage>
</organism>
<dbReference type="AlphaFoldDB" id="A0A4C1XF28"/>
<gene>
    <name evidence="1" type="ORF">EVAR_85055_1</name>
</gene>
<protein>
    <submittedName>
        <fullName evidence="1">Uncharacterized protein</fullName>
    </submittedName>
</protein>
<dbReference type="EMBL" id="BGZK01000796">
    <property type="protein sequence ID" value="GBP60795.1"/>
    <property type="molecule type" value="Genomic_DNA"/>
</dbReference>
<sequence>MSFSSTLLHARKSRANSEISELLTARRMDITVWMSSPNDVVPAVAKRGATRVARGGQLLRRSRAALGGSVGFGLPHGLETGRGGSRGLLAVCCWRQFTQEGFSPDSRVRGHSGPMWDQTFHAARVRMTVGGRVAYNWQRGTALDLLSLQGLYSD</sequence>
<comment type="caution">
    <text evidence="1">The sequence shown here is derived from an EMBL/GenBank/DDBJ whole genome shotgun (WGS) entry which is preliminary data.</text>
</comment>
<name>A0A4C1XF28_EUMVA</name>
<keyword evidence="2" id="KW-1185">Reference proteome</keyword>